<comment type="subcellular location">
    <subcellularLocation>
        <location evidence="2">Nucleus</location>
    </subcellularLocation>
</comment>
<dbReference type="InterPro" id="IPR051657">
    <property type="entry name" value="RNF168/RNF169_E3_ubiq-ligase"/>
</dbReference>
<protein>
    <recommendedName>
        <fullName evidence="3">RING-type E3 ubiquitin transferase</fullName>
        <ecNumber evidence="3">2.3.2.27</ecNumber>
    </recommendedName>
</protein>
<keyword evidence="5" id="KW-0227">DNA damage</keyword>
<evidence type="ECO:0000256" key="5">
    <source>
        <dbReference type="ARBA" id="ARBA00022763"/>
    </source>
</evidence>
<evidence type="ECO:0000256" key="1">
    <source>
        <dbReference type="ARBA" id="ARBA00000900"/>
    </source>
</evidence>
<evidence type="ECO:0000256" key="8">
    <source>
        <dbReference type="SAM" id="MobiDB-lite"/>
    </source>
</evidence>
<comment type="caution">
    <text evidence="9">The sequence shown here is derived from an EMBL/GenBank/DDBJ whole genome shotgun (WGS) entry which is preliminary data.</text>
</comment>
<dbReference type="EC" id="2.3.2.27" evidence="3"/>
<keyword evidence="7" id="KW-0539">Nucleus</keyword>
<evidence type="ECO:0000256" key="7">
    <source>
        <dbReference type="ARBA" id="ARBA00023242"/>
    </source>
</evidence>
<feature type="compositionally biased region" description="Basic and acidic residues" evidence="8">
    <location>
        <begin position="344"/>
        <end position="369"/>
    </location>
</feature>
<dbReference type="EMBL" id="BAAFST010000016">
    <property type="protein sequence ID" value="GAB1300201.1"/>
    <property type="molecule type" value="Genomic_DNA"/>
</dbReference>
<dbReference type="PANTHER" id="PTHR23328">
    <property type="entry name" value="RING-TYPE DOMAIN-CONTAINING PROTEIN"/>
    <property type="match status" value="1"/>
</dbReference>
<feature type="region of interest" description="Disordered" evidence="8">
    <location>
        <begin position="308"/>
        <end position="369"/>
    </location>
</feature>
<keyword evidence="4" id="KW-0808">Transferase</keyword>
<accession>A0ABQ0FLV5</accession>
<comment type="catalytic activity">
    <reaction evidence="1">
        <text>S-ubiquitinyl-[E2 ubiquitin-conjugating enzyme]-L-cysteine + [acceptor protein]-L-lysine = [E2 ubiquitin-conjugating enzyme]-L-cysteine + N(6)-ubiquitinyl-[acceptor protein]-L-lysine.</text>
        <dbReference type="EC" id="2.3.2.27"/>
    </reaction>
</comment>
<feature type="compositionally biased region" description="Polar residues" evidence="8">
    <location>
        <begin position="319"/>
        <end position="333"/>
    </location>
</feature>
<evidence type="ECO:0000256" key="4">
    <source>
        <dbReference type="ARBA" id="ARBA00022679"/>
    </source>
</evidence>
<organism evidence="9 10">
    <name type="scientific">Apodemus speciosus</name>
    <name type="common">Large Japanese field mouse</name>
    <dbReference type="NCBI Taxonomy" id="105296"/>
    <lineage>
        <taxon>Eukaryota</taxon>
        <taxon>Metazoa</taxon>
        <taxon>Chordata</taxon>
        <taxon>Craniata</taxon>
        <taxon>Vertebrata</taxon>
        <taxon>Euteleostomi</taxon>
        <taxon>Mammalia</taxon>
        <taxon>Eutheria</taxon>
        <taxon>Euarchontoglires</taxon>
        <taxon>Glires</taxon>
        <taxon>Rodentia</taxon>
        <taxon>Myomorpha</taxon>
        <taxon>Muroidea</taxon>
        <taxon>Muridae</taxon>
        <taxon>Murinae</taxon>
        <taxon>Apodemus</taxon>
    </lineage>
</organism>
<keyword evidence="6" id="KW-0833">Ubl conjugation pathway</keyword>
<keyword evidence="10" id="KW-1185">Reference proteome</keyword>
<evidence type="ECO:0000256" key="3">
    <source>
        <dbReference type="ARBA" id="ARBA00012483"/>
    </source>
</evidence>
<evidence type="ECO:0000313" key="9">
    <source>
        <dbReference type="EMBL" id="GAB1300201.1"/>
    </source>
</evidence>
<sequence length="418" mass="47269">MASVSYIAEILSTNKHTHPKVLGEGRKGRKESDCQIRWRNILASPLSSRKSDPVTNKSQKKNINKQKTSEIFKNICHLNRSLGRHGHVMLSLEETFTSLRVLLGSEETDSSDTKSPVLQDAEIENNMPTLSPWICLETQEQGSESSAELPVPQLCAGDNEQCLEGKVKTVSTNPDDLFIVNDDGPRPTVSYSNEAAVNLSSKIENEESSVSGVTQLTGGNRVPPESRVYHFLVEKEISENENQESVFEEVLDPCFSAKRRKLVFKSSSGEEETEVNFTQKLIDLEHMLFERHKQEEQDRLLALQLQKEADREQMMPNRQKGSPDQYQLRTSSPPDRLLGRQRKNSKDRNSLKQTNADHSKSKKSTKGEYWEPFKNAWKDSVNGTKMPTCTKDNCNVSKSACPLQHKNSQKSILQMFQS</sequence>
<reference evidence="9 10" key="1">
    <citation type="submission" date="2024-08" db="EMBL/GenBank/DDBJ databases">
        <title>The draft genome of Apodemus speciosus.</title>
        <authorList>
            <person name="Nabeshima K."/>
            <person name="Suzuki S."/>
            <person name="Onuma M."/>
        </authorList>
    </citation>
    <scope>NUCLEOTIDE SEQUENCE [LARGE SCALE GENOMIC DNA]</scope>
    <source>
        <strain evidence="9">IB14-021</strain>
    </source>
</reference>
<evidence type="ECO:0000256" key="6">
    <source>
        <dbReference type="ARBA" id="ARBA00022786"/>
    </source>
</evidence>
<gene>
    <name evidence="9" type="ORF">APTSU1_001543900</name>
</gene>
<proteinExistence type="predicted"/>
<dbReference type="Proteomes" id="UP001623349">
    <property type="component" value="Unassembled WGS sequence"/>
</dbReference>
<dbReference type="PANTHER" id="PTHR23328:SF1">
    <property type="entry name" value="E3 UBIQUITIN-PROTEIN LIGASE RNF168"/>
    <property type="match status" value="1"/>
</dbReference>
<evidence type="ECO:0000313" key="10">
    <source>
        <dbReference type="Proteomes" id="UP001623349"/>
    </source>
</evidence>
<dbReference type="CDD" id="cd21952">
    <property type="entry name" value="MIU2_RNF168"/>
    <property type="match status" value="1"/>
</dbReference>
<evidence type="ECO:0000256" key="2">
    <source>
        <dbReference type="ARBA" id="ARBA00004123"/>
    </source>
</evidence>
<name>A0ABQ0FLV5_APOSI</name>